<evidence type="ECO:0000313" key="2">
    <source>
        <dbReference type="EnsemblFungi" id="MAPG_11235T0"/>
    </source>
</evidence>
<dbReference type="OrthoDB" id="5354320at2759"/>
<reference evidence="1" key="1">
    <citation type="submission" date="2010-05" db="EMBL/GenBank/DDBJ databases">
        <title>The Genome Sequence of Magnaporthe poae strain ATCC 64411.</title>
        <authorList>
            <consortium name="The Broad Institute Genome Sequencing Platform"/>
            <consortium name="Broad Institute Genome Sequencing Center for Infectious Disease"/>
            <person name="Ma L.-J."/>
            <person name="Dead R."/>
            <person name="Young S."/>
            <person name="Zeng Q."/>
            <person name="Koehrsen M."/>
            <person name="Alvarado L."/>
            <person name="Berlin A."/>
            <person name="Chapman S.B."/>
            <person name="Chen Z."/>
            <person name="Freedman E."/>
            <person name="Gellesch M."/>
            <person name="Goldberg J."/>
            <person name="Griggs A."/>
            <person name="Gujja S."/>
            <person name="Heilman E.R."/>
            <person name="Heiman D."/>
            <person name="Hepburn T."/>
            <person name="Howarth C."/>
            <person name="Jen D."/>
            <person name="Larson L."/>
            <person name="Mehta T."/>
            <person name="Neiman D."/>
            <person name="Pearson M."/>
            <person name="Roberts A."/>
            <person name="Saif S."/>
            <person name="Shea T."/>
            <person name="Shenoy N."/>
            <person name="Sisk P."/>
            <person name="Stolte C."/>
            <person name="Sykes S."/>
            <person name="Walk T."/>
            <person name="White J."/>
            <person name="Yandava C."/>
            <person name="Haas B."/>
            <person name="Nusbaum C."/>
            <person name="Birren B."/>
        </authorList>
    </citation>
    <scope>NUCLEOTIDE SEQUENCE</scope>
    <source>
        <strain evidence="1">ATCC 64411</strain>
    </source>
</reference>
<dbReference type="EMBL" id="ADBL01002764">
    <property type="status" value="NOT_ANNOTATED_CDS"/>
    <property type="molecule type" value="Genomic_DNA"/>
</dbReference>
<proteinExistence type="predicted"/>
<dbReference type="EnsemblFungi" id="MAPG_11235T0">
    <property type="protein sequence ID" value="MAPG_11235T0"/>
    <property type="gene ID" value="MAPG_11235"/>
</dbReference>
<dbReference type="Proteomes" id="UP000011715">
    <property type="component" value="Unassembled WGS sequence"/>
</dbReference>
<evidence type="ECO:0000313" key="3">
    <source>
        <dbReference type="Proteomes" id="UP000011715"/>
    </source>
</evidence>
<reference evidence="3" key="2">
    <citation type="submission" date="2010-05" db="EMBL/GenBank/DDBJ databases">
        <title>The genome sequence of Magnaporthe poae strain ATCC 64411.</title>
        <authorList>
            <person name="Ma L.-J."/>
            <person name="Dead R."/>
            <person name="Young S."/>
            <person name="Zeng Q."/>
            <person name="Koehrsen M."/>
            <person name="Alvarado L."/>
            <person name="Berlin A."/>
            <person name="Chapman S.B."/>
            <person name="Chen Z."/>
            <person name="Freedman E."/>
            <person name="Gellesch M."/>
            <person name="Goldberg J."/>
            <person name="Griggs A."/>
            <person name="Gujja S."/>
            <person name="Heilman E.R."/>
            <person name="Heiman D."/>
            <person name="Hepburn T."/>
            <person name="Howarth C."/>
            <person name="Jen D."/>
            <person name="Larson L."/>
            <person name="Mehta T."/>
            <person name="Neiman D."/>
            <person name="Pearson M."/>
            <person name="Roberts A."/>
            <person name="Saif S."/>
            <person name="Shea T."/>
            <person name="Shenoy N."/>
            <person name="Sisk P."/>
            <person name="Stolte C."/>
            <person name="Sykes S."/>
            <person name="Walk T."/>
            <person name="White J."/>
            <person name="Yandava C."/>
            <person name="Haas B."/>
            <person name="Nusbaum C."/>
            <person name="Birren B."/>
        </authorList>
    </citation>
    <scope>NUCLEOTIDE SEQUENCE [LARGE SCALE GENOMIC DNA]</scope>
    <source>
        <strain evidence="3">ATCC 64411 / 73-15</strain>
    </source>
</reference>
<dbReference type="Gene3D" id="3.40.50.1820">
    <property type="entry name" value="alpha/beta hydrolase"/>
    <property type="match status" value="1"/>
</dbReference>
<organism evidence="2 3">
    <name type="scientific">Magnaporthiopsis poae (strain ATCC 64411 / 73-15)</name>
    <name type="common">Kentucky bluegrass fungus</name>
    <name type="synonym">Magnaporthe poae</name>
    <dbReference type="NCBI Taxonomy" id="644358"/>
    <lineage>
        <taxon>Eukaryota</taxon>
        <taxon>Fungi</taxon>
        <taxon>Dikarya</taxon>
        <taxon>Ascomycota</taxon>
        <taxon>Pezizomycotina</taxon>
        <taxon>Sordariomycetes</taxon>
        <taxon>Sordariomycetidae</taxon>
        <taxon>Magnaporthales</taxon>
        <taxon>Magnaporthaceae</taxon>
        <taxon>Magnaporthiopsis</taxon>
    </lineage>
</organism>
<dbReference type="EMBL" id="GL876979">
    <property type="protein sequence ID" value="KLU92289.1"/>
    <property type="molecule type" value="Genomic_DNA"/>
</dbReference>
<dbReference type="InterPro" id="IPR029058">
    <property type="entry name" value="AB_hydrolase_fold"/>
</dbReference>
<dbReference type="SUPFAM" id="SSF53474">
    <property type="entry name" value="alpha/beta-Hydrolases"/>
    <property type="match status" value="1"/>
</dbReference>
<keyword evidence="1" id="KW-0378">Hydrolase</keyword>
<reference evidence="1" key="3">
    <citation type="submission" date="2011-03" db="EMBL/GenBank/DDBJ databases">
        <title>Annotation of Magnaporthe poae ATCC 64411.</title>
        <authorList>
            <person name="Ma L.-J."/>
            <person name="Dead R."/>
            <person name="Young S.K."/>
            <person name="Zeng Q."/>
            <person name="Gargeya S."/>
            <person name="Fitzgerald M."/>
            <person name="Haas B."/>
            <person name="Abouelleil A."/>
            <person name="Alvarado L."/>
            <person name="Arachchi H.M."/>
            <person name="Berlin A."/>
            <person name="Brown A."/>
            <person name="Chapman S.B."/>
            <person name="Chen Z."/>
            <person name="Dunbar C."/>
            <person name="Freedman E."/>
            <person name="Gearin G."/>
            <person name="Gellesch M."/>
            <person name="Goldberg J."/>
            <person name="Griggs A."/>
            <person name="Gujja S."/>
            <person name="Heiman D."/>
            <person name="Howarth C."/>
            <person name="Larson L."/>
            <person name="Lui A."/>
            <person name="MacDonald P.J.P."/>
            <person name="Mehta T."/>
            <person name="Montmayeur A."/>
            <person name="Murphy C."/>
            <person name="Neiman D."/>
            <person name="Pearson M."/>
            <person name="Priest M."/>
            <person name="Roberts A."/>
            <person name="Saif S."/>
            <person name="Shea T."/>
            <person name="Shenoy N."/>
            <person name="Sisk P."/>
            <person name="Stolte C."/>
            <person name="Sykes S."/>
            <person name="Yandava C."/>
            <person name="Wortman J."/>
            <person name="Nusbaum C."/>
            <person name="Birren B."/>
        </authorList>
    </citation>
    <scope>NUCLEOTIDE SEQUENCE</scope>
    <source>
        <strain evidence="1">ATCC 64411</strain>
    </source>
</reference>
<dbReference type="VEuPathDB" id="FungiDB:MAPG_11235"/>
<reference evidence="2" key="4">
    <citation type="journal article" date="2015" name="G3 (Bethesda)">
        <title>Genome sequences of three phytopathogenic species of the Magnaporthaceae family of fungi.</title>
        <authorList>
            <person name="Okagaki L.H."/>
            <person name="Nunes C.C."/>
            <person name="Sailsbery J."/>
            <person name="Clay B."/>
            <person name="Brown D."/>
            <person name="John T."/>
            <person name="Oh Y."/>
            <person name="Young N."/>
            <person name="Fitzgerald M."/>
            <person name="Haas B.J."/>
            <person name="Zeng Q."/>
            <person name="Young S."/>
            <person name="Adiconis X."/>
            <person name="Fan L."/>
            <person name="Levin J.Z."/>
            <person name="Mitchell T.K."/>
            <person name="Okubara P.A."/>
            <person name="Farman M.L."/>
            <person name="Kohn L.M."/>
            <person name="Birren B."/>
            <person name="Ma L.-J."/>
            <person name="Dean R.A."/>
        </authorList>
    </citation>
    <scope>NUCLEOTIDE SEQUENCE</scope>
    <source>
        <strain evidence="2">ATCC 64411 / 73-15</strain>
    </source>
</reference>
<dbReference type="GO" id="GO:0016787">
    <property type="term" value="F:hydrolase activity"/>
    <property type="evidence" value="ECO:0007669"/>
    <property type="project" value="UniProtKB-KW"/>
</dbReference>
<keyword evidence="3" id="KW-1185">Reference proteome</keyword>
<evidence type="ECO:0000313" key="1">
    <source>
        <dbReference type="EMBL" id="KLU92289.1"/>
    </source>
</evidence>
<reference evidence="2" key="5">
    <citation type="submission" date="2015-06" db="UniProtKB">
        <authorList>
            <consortium name="EnsemblFungi"/>
        </authorList>
    </citation>
    <scope>IDENTIFICATION</scope>
    <source>
        <strain evidence="2">ATCC 64411</strain>
    </source>
</reference>
<gene>
    <name evidence="1" type="ORF">MAPG_11235</name>
</gene>
<protein>
    <submittedName>
        <fullName evidence="1">Acetyl-hydrolase</fullName>
    </submittedName>
</protein>
<accession>A0A0C4EEQ8</accession>
<dbReference type="STRING" id="644358.A0A0C4EEQ8"/>
<dbReference type="AlphaFoldDB" id="A0A0C4EEQ8"/>
<dbReference type="eggNOG" id="KOG1515">
    <property type="taxonomic scope" value="Eukaryota"/>
</dbReference>
<sequence>MAAKLADAGVRVVLEEYEAMPHCFALVFRRLTASERCFDAWARFIKEAVETKGSGPGRLSSFTTIQARTLKEVPLALQRLRPCSEEDMREQLWRRYTHLMTGGGADVASAATAAAPVEIAAKL</sequence>
<name>A0A0C4EEQ8_MAGP6</name>